<dbReference type="Proteomes" id="UP000198804">
    <property type="component" value="Unassembled WGS sequence"/>
</dbReference>
<dbReference type="RefSeq" id="WP_091941147.1">
    <property type="nucleotide sequence ID" value="NZ_FOSV01000001.1"/>
</dbReference>
<dbReference type="AlphaFoldDB" id="A0A1I3YLQ6"/>
<gene>
    <name evidence="2" type="ORF">SAMN04488125_101256</name>
</gene>
<sequence length="63" mass="6596">MRKPEKPGTQDSKTQEGGALGNIDEQTGHPGKGTLGATMRPQDNPDPSKDPKPEKSGDADKPA</sequence>
<evidence type="ECO:0000313" key="3">
    <source>
        <dbReference type="Proteomes" id="UP000198804"/>
    </source>
</evidence>
<keyword evidence="3" id="KW-1185">Reference proteome</keyword>
<name>A0A1I3YLQ6_9HYPH</name>
<feature type="region of interest" description="Disordered" evidence="1">
    <location>
        <begin position="1"/>
        <end position="63"/>
    </location>
</feature>
<dbReference type="OrthoDB" id="8020775at2"/>
<protein>
    <submittedName>
        <fullName evidence="2">Uncharacterized protein</fullName>
    </submittedName>
</protein>
<evidence type="ECO:0000313" key="2">
    <source>
        <dbReference type="EMBL" id="SFK32289.1"/>
    </source>
</evidence>
<feature type="compositionally biased region" description="Basic and acidic residues" evidence="1">
    <location>
        <begin position="46"/>
        <end position="63"/>
    </location>
</feature>
<reference evidence="3" key="1">
    <citation type="submission" date="2016-10" db="EMBL/GenBank/DDBJ databases">
        <authorList>
            <person name="Varghese N."/>
            <person name="Submissions S."/>
        </authorList>
    </citation>
    <scope>NUCLEOTIDE SEQUENCE [LARGE SCALE GENOMIC DNA]</scope>
    <source>
        <strain evidence="3">CGMCC 1.6474</strain>
    </source>
</reference>
<accession>A0A1I3YLQ6</accession>
<proteinExistence type="predicted"/>
<dbReference type="EMBL" id="FOSV01000001">
    <property type="protein sequence ID" value="SFK32289.1"/>
    <property type="molecule type" value="Genomic_DNA"/>
</dbReference>
<organism evidence="2 3">
    <name type="scientific">Methylorubrum salsuginis</name>
    <dbReference type="NCBI Taxonomy" id="414703"/>
    <lineage>
        <taxon>Bacteria</taxon>
        <taxon>Pseudomonadati</taxon>
        <taxon>Pseudomonadota</taxon>
        <taxon>Alphaproteobacteria</taxon>
        <taxon>Hyphomicrobiales</taxon>
        <taxon>Methylobacteriaceae</taxon>
        <taxon>Methylorubrum</taxon>
    </lineage>
</organism>
<evidence type="ECO:0000256" key="1">
    <source>
        <dbReference type="SAM" id="MobiDB-lite"/>
    </source>
</evidence>